<feature type="domain" description="DRBM" evidence="5">
    <location>
        <begin position="1"/>
        <end position="71"/>
    </location>
</feature>
<feature type="region of interest" description="Disordered" evidence="4">
    <location>
        <begin position="75"/>
        <end position="134"/>
    </location>
</feature>
<dbReference type="AlphaFoldDB" id="A0A9P0YMD2"/>
<feature type="domain" description="DRBM" evidence="5">
    <location>
        <begin position="163"/>
        <end position="233"/>
    </location>
</feature>
<feature type="region of interest" description="Disordered" evidence="4">
    <location>
        <begin position="437"/>
        <end position="456"/>
    </location>
</feature>
<evidence type="ECO:0000256" key="3">
    <source>
        <dbReference type="PROSITE-ProRule" id="PRU00266"/>
    </source>
</evidence>
<dbReference type="EMBL" id="CAMAPE010000005">
    <property type="protein sequence ID" value="CAH9068480.1"/>
    <property type="molecule type" value="Genomic_DNA"/>
</dbReference>
<dbReference type="Pfam" id="PF00035">
    <property type="entry name" value="dsrm"/>
    <property type="match status" value="4"/>
</dbReference>
<sequence>MYKTKLQELCHRLELPLPEYTVSRKGPDHNAKFQAIVTVNGVSFHSTPDKCKTIKEAENLAAHYAFEFLSQNQPPKAYYTEPSPAPSTLDPALTELHSHPPADPVVLQKVTSSHQDPQMVGSYQTHDPSDPLAGPQPVLPPSHLLQQTLMEDPSYPSKASAGVYKAKLLELCRKHRWKQPEYVTSKEGPDHMPRFTATVVVNEVAYITPHNQCRSSKEATNLAAWVAFNQLASLGFSSADHIDIKVHQDNERSAQPSDIKSTSLASREPSNSSDMQHVYKNQLQQYAQKKGIALPEYSCETEGPPHDRRFRSRVTFDGKSYECRQFFNTLKEAEQAAAKVAVEAVCPDEIQKGGGLSKTLLQQLAHKLGFLFPTYKTVQYGPPHGATFISFVQIGEESYEGQSAKTKKQAEMNAAEIAYNTLINCPDKCTKRQKTSIIPGTHIPHPPSTHNFSFCQ</sequence>
<feature type="compositionally biased region" description="Polar residues" evidence="4">
    <location>
        <begin position="109"/>
        <end position="126"/>
    </location>
</feature>
<dbReference type="OrthoDB" id="5988181at2759"/>
<dbReference type="PROSITE" id="PS50137">
    <property type="entry name" value="DS_RBD"/>
    <property type="match status" value="4"/>
</dbReference>
<dbReference type="Proteomes" id="UP001152484">
    <property type="component" value="Unassembled WGS sequence"/>
</dbReference>
<name>A0A9P0YMD2_CUSEU</name>
<evidence type="ECO:0000256" key="4">
    <source>
        <dbReference type="SAM" id="MobiDB-lite"/>
    </source>
</evidence>
<feature type="domain" description="DRBM" evidence="5">
    <location>
        <begin position="278"/>
        <end position="347"/>
    </location>
</feature>
<dbReference type="PANTHER" id="PTHR46031:SF16">
    <property type="entry name" value="DOUBLE-STRANDED RNA-BINDING PROTEIN 4"/>
    <property type="match status" value="1"/>
</dbReference>
<evidence type="ECO:0000256" key="2">
    <source>
        <dbReference type="ARBA" id="ARBA00022884"/>
    </source>
</evidence>
<keyword evidence="7" id="KW-1185">Reference proteome</keyword>
<comment type="caution">
    <text evidence="6">The sequence shown here is derived from an EMBL/GenBank/DDBJ whole genome shotgun (WGS) entry which is preliminary data.</text>
</comment>
<dbReference type="InterPro" id="IPR014720">
    <property type="entry name" value="dsRBD_dom"/>
</dbReference>
<gene>
    <name evidence="6" type="ORF">CEURO_LOCUS2843</name>
</gene>
<evidence type="ECO:0000313" key="6">
    <source>
        <dbReference type="EMBL" id="CAH9068480.1"/>
    </source>
</evidence>
<evidence type="ECO:0000256" key="1">
    <source>
        <dbReference type="ARBA" id="ARBA00022737"/>
    </source>
</evidence>
<keyword evidence="1" id="KW-0677">Repeat</keyword>
<evidence type="ECO:0000259" key="5">
    <source>
        <dbReference type="PROSITE" id="PS50137"/>
    </source>
</evidence>
<proteinExistence type="predicted"/>
<accession>A0A9P0YMD2</accession>
<protein>
    <recommendedName>
        <fullName evidence="5">DRBM domain-containing protein</fullName>
    </recommendedName>
</protein>
<feature type="region of interest" description="Disordered" evidence="4">
    <location>
        <begin position="248"/>
        <end position="274"/>
    </location>
</feature>
<dbReference type="GO" id="GO:0003723">
    <property type="term" value="F:RNA binding"/>
    <property type="evidence" value="ECO:0007669"/>
    <property type="project" value="UniProtKB-UniRule"/>
</dbReference>
<feature type="domain" description="DRBM" evidence="5">
    <location>
        <begin position="356"/>
        <end position="424"/>
    </location>
</feature>
<dbReference type="PANTHER" id="PTHR46031">
    <property type="match status" value="1"/>
</dbReference>
<dbReference type="Gene3D" id="3.30.160.20">
    <property type="match status" value="4"/>
</dbReference>
<feature type="compositionally biased region" description="Polar residues" evidence="4">
    <location>
        <begin position="253"/>
        <end position="274"/>
    </location>
</feature>
<reference evidence="6" key="1">
    <citation type="submission" date="2022-07" db="EMBL/GenBank/DDBJ databases">
        <authorList>
            <person name="Macas J."/>
            <person name="Novak P."/>
            <person name="Neumann P."/>
        </authorList>
    </citation>
    <scope>NUCLEOTIDE SEQUENCE</scope>
</reference>
<keyword evidence="2 3" id="KW-0694">RNA-binding</keyword>
<evidence type="ECO:0000313" key="7">
    <source>
        <dbReference type="Proteomes" id="UP001152484"/>
    </source>
</evidence>
<dbReference type="SUPFAM" id="SSF54768">
    <property type="entry name" value="dsRNA-binding domain-like"/>
    <property type="match status" value="4"/>
</dbReference>
<dbReference type="SMART" id="SM00358">
    <property type="entry name" value="DSRM"/>
    <property type="match status" value="4"/>
</dbReference>
<organism evidence="6 7">
    <name type="scientific">Cuscuta europaea</name>
    <name type="common">European dodder</name>
    <dbReference type="NCBI Taxonomy" id="41803"/>
    <lineage>
        <taxon>Eukaryota</taxon>
        <taxon>Viridiplantae</taxon>
        <taxon>Streptophyta</taxon>
        <taxon>Embryophyta</taxon>
        <taxon>Tracheophyta</taxon>
        <taxon>Spermatophyta</taxon>
        <taxon>Magnoliopsida</taxon>
        <taxon>eudicotyledons</taxon>
        <taxon>Gunneridae</taxon>
        <taxon>Pentapetalae</taxon>
        <taxon>asterids</taxon>
        <taxon>lamiids</taxon>
        <taxon>Solanales</taxon>
        <taxon>Convolvulaceae</taxon>
        <taxon>Cuscuteae</taxon>
        <taxon>Cuscuta</taxon>
        <taxon>Cuscuta subgen. Cuscuta</taxon>
    </lineage>
</organism>